<dbReference type="Proteomes" id="UP000828236">
    <property type="component" value="Unassembled WGS sequence"/>
</dbReference>
<protein>
    <submittedName>
        <fullName evidence="1">Uncharacterized protein</fullName>
    </submittedName>
</protein>
<sequence>MSSSSLSSRSRRLLWTILIISIILNVLFEDQLVAMAGHRLVRKLIGKKSTPYLLMLMKLKKRKKYMPIPIPLPIPVPLLPIALAKLAKELDKESEYYFVKDGDIPPRKVVRKYVEHHDGNSEVLWDNHR</sequence>
<evidence type="ECO:0000313" key="1">
    <source>
        <dbReference type="EMBL" id="KAH7636423.1"/>
    </source>
</evidence>
<dbReference type="AlphaFoldDB" id="A0A9D4NQL1"/>
<accession>A0A9D4NQL1</accession>
<comment type="caution">
    <text evidence="1">The sequence shown here is derived from an EMBL/GenBank/DDBJ whole genome shotgun (WGS) entry which is preliminary data.</text>
</comment>
<gene>
    <name evidence="1" type="ORF">HUG17_10393</name>
</gene>
<reference evidence="1" key="1">
    <citation type="submission" date="2020-06" db="EMBL/GenBank/DDBJ databases">
        <authorList>
            <person name="Ji K."/>
            <person name="Li J."/>
        </authorList>
    </citation>
    <scope>NUCLEOTIDE SEQUENCE</scope>
    <source>
        <strain evidence="1">JKM2019</strain>
        <tissue evidence="1">Whole body</tissue>
    </source>
</reference>
<dbReference type="EMBL" id="SDOV01000010">
    <property type="protein sequence ID" value="KAH7636423.1"/>
    <property type="molecule type" value="Genomic_DNA"/>
</dbReference>
<name>A0A9D4NQL1_DERFA</name>
<organism evidence="1">
    <name type="scientific">Dermatophagoides farinae</name>
    <name type="common">American house dust mite</name>
    <dbReference type="NCBI Taxonomy" id="6954"/>
    <lineage>
        <taxon>Eukaryota</taxon>
        <taxon>Metazoa</taxon>
        <taxon>Ecdysozoa</taxon>
        <taxon>Arthropoda</taxon>
        <taxon>Chelicerata</taxon>
        <taxon>Arachnida</taxon>
        <taxon>Acari</taxon>
        <taxon>Acariformes</taxon>
        <taxon>Sarcoptiformes</taxon>
        <taxon>Astigmata</taxon>
        <taxon>Psoroptidia</taxon>
        <taxon>Analgoidea</taxon>
        <taxon>Pyroglyphidae</taxon>
        <taxon>Dermatophagoidinae</taxon>
        <taxon>Dermatophagoides</taxon>
    </lineage>
</organism>
<proteinExistence type="predicted"/>
<reference evidence="1" key="2">
    <citation type="journal article" date="2021" name="World Allergy Organ. J.">
        <title>Chromosome-level assembly of Dermatophagoides farinae genome and transcriptome reveals two novel allergens Der f 37 and Der f 39.</title>
        <authorList>
            <person name="Chen J."/>
            <person name="Cai Z."/>
            <person name="Fan D."/>
            <person name="Hu J."/>
            <person name="Hou Y."/>
            <person name="He Y."/>
            <person name="Zhang Z."/>
            <person name="Zhao Z."/>
            <person name="Gao P."/>
            <person name="Hu W."/>
            <person name="Sun J."/>
            <person name="Li J."/>
            <person name="Ji K."/>
        </authorList>
    </citation>
    <scope>NUCLEOTIDE SEQUENCE</scope>
    <source>
        <strain evidence="1">JKM2019</strain>
    </source>
</reference>